<proteinExistence type="predicted"/>
<evidence type="ECO:0000313" key="4">
    <source>
        <dbReference type="EMBL" id="NHC15976.1"/>
    </source>
</evidence>
<dbReference type="InterPro" id="IPR050595">
    <property type="entry name" value="Bact_response_regulator"/>
</dbReference>
<dbReference type="EMBL" id="JAANNP010000076">
    <property type="protein sequence ID" value="NHC15976.1"/>
    <property type="molecule type" value="Genomic_DNA"/>
</dbReference>
<feature type="modified residue" description="4-aspartylphosphate" evidence="2">
    <location>
        <position position="53"/>
    </location>
</feature>
<dbReference type="Gene3D" id="3.40.50.2300">
    <property type="match status" value="1"/>
</dbReference>
<dbReference type="InterPro" id="IPR011006">
    <property type="entry name" value="CheY-like_superfamily"/>
</dbReference>
<protein>
    <submittedName>
        <fullName evidence="4">Response regulator</fullName>
    </submittedName>
</protein>
<evidence type="ECO:0000313" key="5">
    <source>
        <dbReference type="Proteomes" id="UP000800981"/>
    </source>
</evidence>
<dbReference type="InterPro" id="IPR001789">
    <property type="entry name" value="Sig_transdc_resp-reg_receiver"/>
</dbReference>
<evidence type="ECO:0000256" key="2">
    <source>
        <dbReference type="PROSITE-ProRule" id="PRU00169"/>
    </source>
</evidence>
<name>A0ABX0H285_9ACTN</name>
<keyword evidence="5" id="KW-1185">Reference proteome</keyword>
<dbReference type="PROSITE" id="PS50110">
    <property type="entry name" value="RESPONSE_REGULATORY"/>
    <property type="match status" value="1"/>
</dbReference>
<evidence type="ECO:0000259" key="3">
    <source>
        <dbReference type="PROSITE" id="PS50110"/>
    </source>
</evidence>
<feature type="domain" description="Response regulatory" evidence="3">
    <location>
        <begin position="3"/>
        <end position="118"/>
    </location>
</feature>
<dbReference type="SUPFAM" id="SSF52172">
    <property type="entry name" value="CheY-like"/>
    <property type="match status" value="1"/>
</dbReference>
<dbReference type="SMART" id="SM00448">
    <property type="entry name" value="REC"/>
    <property type="match status" value="1"/>
</dbReference>
<gene>
    <name evidence="4" type="ORF">G9H71_19515</name>
</gene>
<reference evidence="4 5" key="1">
    <citation type="submission" date="2020-03" db="EMBL/GenBank/DDBJ databases">
        <title>Two novel Motilibacter sp.</title>
        <authorList>
            <person name="Liu S."/>
        </authorList>
    </citation>
    <scope>NUCLEOTIDE SEQUENCE [LARGE SCALE GENOMIC DNA]</scope>
    <source>
        <strain evidence="4 5">E257</strain>
    </source>
</reference>
<dbReference type="Proteomes" id="UP000800981">
    <property type="component" value="Unassembled WGS sequence"/>
</dbReference>
<dbReference type="RefSeq" id="WP_166284455.1">
    <property type="nucleotide sequence ID" value="NZ_JAANNP010000076.1"/>
</dbReference>
<dbReference type="PANTHER" id="PTHR44591:SF3">
    <property type="entry name" value="RESPONSE REGULATORY DOMAIN-CONTAINING PROTEIN"/>
    <property type="match status" value="1"/>
</dbReference>
<dbReference type="CDD" id="cd17574">
    <property type="entry name" value="REC_OmpR"/>
    <property type="match status" value="1"/>
</dbReference>
<dbReference type="Pfam" id="PF00072">
    <property type="entry name" value="Response_reg"/>
    <property type="match status" value="1"/>
</dbReference>
<dbReference type="PANTHER" id="PTHR44591">
    <property type="entry name" value="STRESS RESPONSE REGULATOR PROTEIN 1"/>
    <property type="match status" value="1"/>
</dbReference>
<evidence type="ECO:0000256" key="1">
    <source>
        <dbReference type="ARBA" id="ARBA00022553"/>
    </source>
</evidence>
<comment type="caution">
    <text evidence="4">The sequence shown here is derived from an EMBL/GenBank/DDBJ whole genome shotgun (WGS) entry which is preliminary data.</text>
</comment>
<sequence>MARILVVDDDDDIRGLVAMRLKAAGHRVVAVSDGARALDLVDERGIPEVAVLDVTMPGMDGFQLLETLRERSGRDVKAVFLSARVQEEDVARGRAAGATYLTKPFIASALLSAVERAVPSEVTESW</sequence>
<keyword evidence="1 2" id="KW-0597">Phosphoprotein</keyword>
<accession>A0ABX0H285</accession>
<organism evidence="4 5">
    <name type="scientific">Motilibacter deserti</name>
    <dbReference type="NCBI Taxonomy" id="2714956"/>
    <lineage>
        <taxon>Bacteria</taxon>
        <taxon>Bacillati</taxon>
        <taxon>Actinomycetota</taxon>
        <taxon>Actinomycetes</taxon>
        <taxon>Motilibacterales</taxon>
        <taxon>Motilibacteraceae</taxon>
        <taxon>Motilibacter</taxon>
    </lineage>
</organism>